<proteinExistence type="predicted"/>
<dbReference type="RefSeq" id="WP_197002456.1">
    <property type="nucleotide sequence ID" value="NZ_BONS01000003.1"/>
</dbReference>
<protein>
    <submittedName>
        <fullName evidence="1">Uncharacterized protein</fullName>
    </submittedName>
</protein>
<organism evidence="1 2">
    <name type="scientific">Longispora fulva</name>
    <dbReference type="NCBI Taxonomy" id="619741"/>
    <lineage>
        <taxon>Bacteria</taxon>
        <taxon>Bacillati</taxon>
        <taxon>Actinomycetota</taxon>
        <taxon>Actinomycetes</taxon>
        <taxon>Micromonosporales</taxon>
        <taxon>Micromonosporaceae</taxon>
        <taxon>Longispora</taxon>
    </lineage>
</organism>
<evidence type="ECO:0000313" key="1">
    <source>
        <dbReference type="EMBL" id="MBG6135339.1"/>
    </source>
</evidence>
<evidence type="ECO:0000313" key="2">
    <source>
        <dbReference type="Proteomes" id="UP000622552"/>
    </source>
</evidence>
<accession>A0A8J7GBD5</accession>
<gene>
    <name evidence="1" type="ORF">IW245_001533</name>
</gene>
<comment type="caution">
    <text evidence="1">The sequence shown here is derived from an EMBL/GenBank/DDBJ whole genome shotgun (WGS) entry which is preliminary data.</text>
</comment>
<sequence>MLSPTTPPVLRRLLPADGLRRGSTVSVTGSLTLLLALLAEAASAGARVTAVGMPVVVGLVPGEVAALPDPGPGWPRVVAELLHVRGSVVVLPAGAVSVRDAEQLAALARQCGSVLVSHGPAWAAADVLLEETPGSWPPFRDGRELGVQVRGRGNASRPVRALLRLPMRHPLRAAA</sequence>
<dbReference type="AlphaFoldDB" id="A0A8J7GBD5"/>
<dbReference type="Proteomes" id="UP000622552">
    <property type="component" value="Unassembled WGS sequence"/>
</dbReference>
<dbReference type="EMBL" id="JADOUF010000001">
    <property type="protein sequence ID" value="MBG6135339.1"/>
    <property type="molecule type" value="Genomic_DNA"/>
</dbReference>
<name>A0A8J7GBD5_9ACTN</name>
<keyword evidence="2" id="KW-1185">Reference proteome</keyword>
<reference evidence="1" key="1">
    <citation type="submission" date="2020-11" db="EMBL/GenBank/DDBJ databases">
        <title>Sequencing the genomes of 1000 actinobacteria strains.</title>
        <authorList>
            <person name="Klenk H.-P."/>
        </authorList>
    </citation>
    <scope>NUCLEOTIDE SEQUENCE</scope>
    <source>
        <strain evidence="1">DSM 45356</strain>
    </source>
</reference>